<dbReference type="PANTHER" id="PTHR33416">
    <property type="entry name" value="NUCLEAR PORE COMPLEX PROTEIN NUP1"/>
    <property type="match status" value="1"/>
</dbReference>
<comment type="caution">
    <text evidence="2">The sequence shown here is derived from an EMBL/GenBank/DDBJ whole genome shotgun (WGS) entry which is preliminary data.</text>
</comment>
<evidence type="ECO:0000313" key="2">
    <source>
        <dbReference type="EMBL" id="CAA0819927.1"/>
    </source>
</evidence>
<dbReference type="GO" id="GO:0071763">
    <property type="term" value="P:nuclear membrane organization"/>
    <property type="evidence" value="ECO:0007669"/>
    <property type="project" value="TreeGrafter"/>
</dbReference>
<feature type="compositionally biased region" description="Polar residues" evidence="1">
    <location>
        <begin position="1"/>
        <end position="18"/>
    </location>
</feature>
<dbReference type="Proteomes" id="UP001153555">
    <property type="component" value="Unassembled WGS sequence"/>
</dbReference>
<dbReference type="PANTHER" id="PTHR33416:SF18">
    <property type="entry name" value="NUCLEOPORIN-LIKE PROTEIN"/>
    <property type="match status" value="1"/>
</dbReference>
<feature type="region of interest" description="Disordered" evidence="1">
    <location>
        <begin position="179"/>
        <end position="202"/>
    </location>
</feature>
<keyword evidence="3" id="KW-1185">Reference proteome</keyword>
<organism evidence="2 3">
    <name type="scientific">Striga hermonthica</name>
    <name type="common">Purple witchweed</name>
    <name type="synonym">Buchnera hermonthica</name>
    <dbReference type="NCBI Taxonomy" id="68872"/>
    <lineage>
        <taxon>Eukaryota</taxon>
        <taxon>Viridiplantae</taxon>
        <taxon>Streptophyta</taxon>
        <taxon>Embryophyta</taxon>
        <taxon>Tracheophyta</taxon>
        <taxon>Spermatophyta</taxon>
        <taxon>Magnoliopsida</taxon>
        <taxon>eudicotyledons</taxon>
        <taxon>Gunneridae</taxon>
        <taxon>Pentapetalae</taxon>
        <taxon>asterids</taxon>
        <taxon>lamiids</taxon>
        <taxon>Lamiales</taxon>
        <taxon>Orobanchaceae</taxon>
        <taxon>Buchnereae</taxon>
        <taxon>Striga</taxon>
    </lineage>
</organism>
<evidence type="ECO:0000313" key="3">
    <source>
        <dbReference type="Proteomes" id="UP001153555"/>
    </source>
</evidence>
<dbReference type="GO" id="GO:0005635">
    <property type="term" value="C:nuclear envelope"/>
    <property type="evidence" value="ECO:0007669"/>
    <property type="project" value="TreeGrafter"/>
</dbReference>
<protein>
    <submittedName>
        <fullName evidence="2">Uncharacterized protein</fullName>
    </submittedName>
</protein>
<feature type="region of interest" description="Disordered" evidence="1">
    <location>
        <begin position="220"/>
        <end position="239"/>
    </location>
</feature>
<feature type="region of interest" description="Disordered" evidence="1">
    <location>
        <begin position="341"/>
        <end position="369"/>
    </location>
</feature>
<dbReference type="AlphaFoldDB" id="A0A9N7N0S3"/>
<feature type="region of interest" description="Disordered" evidence="1">
    <location>
        <begin position="1"/>
        <end position="20"/>
    </location>
</feature>
<dbReference type="OrthoDB" id="653151at2759"/>
<proteinExistence type="predicted"/>
<reference evidence="2" key="1">
    <citation type="submission" date="2019-12" db="EMBL/GenBank/DDBJ databases">
        <authorList>
            <person name="Scholes J."/>
        </authorList>
    </citation>
    <scope>NUCLEOTIDE SEQUENCE</scope>
</reference>
<name>A0A9N7N0S3_STRHE</name>
<sequence>MRVSNPNLRVTNQSSVPRSTEEKVGIRCDDDFCRIEELIKANTFSREEICHLVDILESRVDNQLEKQKLSIDAGVDTEFTTHGFRTTPSTEKQPDIDRNAIGTSREKVPVGVGASPIDIARAYMASRSSGGSHDFNIMNSNGERAELGNEFARKPFLLPPSPKPAICWPGATVHEHHEYSTPQSRMGRHRLHNYPRTPYSRITLPKSNTKLQFESADANMSTPFKQSQSSIHGQANSRRETFDRYGSVGPIRHIKNRFSSEVRPRGSIFNPPKDDPTQVVKPAFGGFVRNTEKTQGIGETSGASKYCSGNNTSVSSDRDISNQNLAYSDSVRKILEHLDRNKPTPKEKEAELRLATAWRKSPPEATDISHDEKIRSAHAEELAAHNKSADVSYTDVSVGFNKNSSKSSYNENSRKSSLFVNSEDKGLGEVEAAVTETVKSLGSGFTCVSDLPGVNPMPSFVSKNAFATNNHGQTEKSSLFSHPRLSNGQDVTITAGTTDSHMLKTDGKRPSLPSISVGKPVFPATSSENVPGFTFPVSTCSGVLSEPPTPSVMPSAVSHSIDLHTIPSYTFGVKKSTPPLVFSFPSTSSSTSLLGEDYDLKFSFGSEDKARLSFSSIGKDAICY</sequence>
<gene>
    <name evidence="2" type="ORF">SHERM_18179</name>
</gene>
<dbReference type="EMBL" id="CACSLK010019758">
    <property type="protein sequence ID" value="CAA0819927.1"/>
    <property type="molecule type" value="Genomic_DNA"/>
</dbReference>
<feature type="compositionally biased region" description="Basic and acidic residues" evidence="1">
    <location>
        <begin position="341"/>
        <end position="352"/>
    </location>
</feature>
<accession>A0A9N7N0S3</accession>
<evidence type="ECO:0000256" key="1">
    <source>
        <dbReference type="SAM" id="MobiDB-lite"/>
    </source>
</evidence>
<feature type="compositionally biased region" description="Polar residues" evidence="1">
    <location>
        <begin position="220"/>
        <end position="236"/>
    </location>
</feature>